<dbReference type="AlphaFoldDB" id="A0A9K3GKX6"/>
<feature type="compositionally biased region" description="Basic and acidic residues" evidence="1">
    <location>
        <begin position="67"/>
        <end position="78"/>
    </location>
</feature>
<organism evidence="3 4">
    <name type="scientific">Kipferlia bialata</name>
    <dbReference type="NCBI Taxonomy" id="797122"/>
    <lineage>
        <taxon>Eukaryota</taxon>
        <taxon>Metamonada</taxon>
        <taxon>Carpediemonas-like organisms</taxon>
        <taxon>Kipferlia</taxon>
    </lineage>
</organism>
<dbReference type="Pfam" id="PF00226">
    <property type="entry name" value="DnaJ"/>
    <property type="match status" value="1"/>
</dbReference>
<feature type="compositionally biased region" description="Basic and acidic residues" evidence="1">
    <location>
        <begin position="28"/>
        <end position="45"/>
    </location>
</feature>
<dbReference type="SUPFAM" id="SSF46565">
    <property type="entry name" value="Chaperone J-domain"/>
    <property type="match status" value="1"/>
</dbReference>
<reference evidence="3 4" key="1">
    <citation type="journal article" date="2018" name="PLoS ONE">
        <title>The draft genome of Kipferlia bialata reveals reductive genome evolution in fornicate parasites.</title>
        <authorList>
            <person name="Tanifuji G."/>
            <person name="Takabayashi S."/>
            <person name="Kume K."/>
            <person name="Takagi M."/>
            <person name="Nakayama T."/>
            <person name="Kamikawa R."/>
            <person name="Inagaki Y."/>
            <person name="Hashimoto T."/>
        </authorList>
    </citation>
    <scope>NUCLEOTIDE SEQUENCE [LARGE SCALE GENOMIC DNA]</scope>
    <source>
        <strain evidence="3">NY0173</strain>
    </source>
</reference>
<sequence length="518" mass="61638">MPDVALSPLPDDMREGVGAPTDEACIEGEGREKERGTRDSAVRDDSGECVGLRAQVVRLSDEAALERVGREKAERRVQSLEGQVKNLKKEMVRLQEELRSRVAADKARQEREEREKKQREAERERARERERQKAQDAEAEESRRREEEEARRRTNKYKKCKDNYYKWLGVSPFGSLQDVKAAYKKQALKFHPDRNRDNPDRAKKYFQRIQAAYDVLSDREERKAYHRLCYLRLAKEVAPRLSAEEIEREKVRKQREREKQEERERDIEMVKRAHKKRREEKERKEQEERERKRQEEARKERERIEREAQEDIEWERMDRASVRRKREREREEAEANLRREREGEMNVVDAVRRKREGEIKKAEAAKRRARNAETRKMEREEDRRVWEEERERERKRQGVTVAEIERQREQRGSTQRPVRGVRVRAEAARLRERRQRDAVETSDSVGARRKVIQCQGFSEPEAKRRSSPASPFAVEPTEGSSVPYTPTCAGTQVGGGRHREDSGQSSFSRRIEEIFDFC</sequence>
<dbReference type="OrthoDB" id="376357at2759"/>
<dbReference type="PANTHER" id="PTHR44029">
    <property type="entry name" value="DNAJ HOMOLOG SUBFAMILY C MEMBER 21"/>
    <property type="match status" value="1"/>
</dbReference>
<feature type="region of interest" description="Disordered" evidence="1">
    <location>
        <begin position="97"/>
        <end position="155"/>
    </location>
</feature>
<dbReference type="InterPro" id="IPR051964">
    <property type="entry name" value="Chaperone_stress_response"/>
</dbReference>
<feature type="compositionally biased region" description="Basic and acidic residues" evidence="1">
    <location>
        <begin position="423"/>
        <end position="439"/>
    </location>
</feature>
<dbReference type="Gene3D" id="1.10.287.110">
    <property type="entry name" value="DnaJ domain"/>
    <property type="match status" value="1"/>
</dbReference>
<dbReference type="GO" id="GO:0005737">
    <property type="term" value="C:cytoplasm"/>
    <property type="evidence" value="ECO:0007669"/>
    <property type="project" value="TreeGrafter"/>
</dbReference>
<keyword evidence="4" id="KW-1185">Reference proteome</keyword>
<evidence type="ECO:0000313" key="4">
    <source>
        <dbReference type="Proteomes" id="UP000265618"/>
    </source>
</evidence>
<proteinExistence type="predicted"/>
<gene>
    <name evidence="3" type="ORF">KIPB_009651</name>
</gene>
<comment type="caution">
    <text evidence="3">The sequence shown here is derived from an EMBL/GenBank/DDBJ whole genome shotgun (WGS) entry which is preliminary data.</text>
</comment>
<feature type="region of interest" description="Disordered" evidence="1">
    <location>
        <begin position="26"/>
        <end position="45"/>
    </location>
</feature>
<dbReference type="PROSITE" id="PS50076">
    <property type="entry name" value="DNAJ_2"/>
    <property type="match status" value="1"/>
</dbReference>
<evidence type="ECO:0000256" key="1">
    <source>
        <dbReference type="SAM" id="MobiDB-lite"/>
    </source>
</evidence>
<evidence type="ECO:0000259" key="2">
    <source>
        <dbReference type="PROSITE" id="PS50076"/>
    </source>
</evidence>
<feature type="region of interest" description="Disordered" evidence="1">
    <location>
        <begin position="243"/>
        <end position="305"/>
    </location>
</feature>
<dbReference type="PANTHER" id="PTHR44029:SF1">
    <property type="entry name" value="DNAJ HOMOLOG SUBFAMILY C MEMBER 21"/>
    <property type="match status" value="1"/>
</dbReference>
<dbReference type="PRINTS" id="PR00625">
    <property type="entry name" value="JDOMAIN"/>
</dbReference>
<dbReference type="CDD" id="cd06257">
    <property type="entry name" value="DnaJ"/>
    <property type="match status" value="1"/>
</dbReference>
<evidence type="ECO:0000313" key="3">
    <source>
        <dbReference type="EMBL" id="GIQ87584.1"/>
    </source>
</evidence>
<dbReference type="InterPro" id="IPR001623">
    <property type="entry name" value="DnaJ_domain"/>
</dbReference>
<dbReference type="InterPro" id="IPR036869">
    <property type="entry name" value="J_dom_sf"/>
</dbReference>
<feature type="compositionally biased region" description="Basic and acidic residues" evidence="1">
    <location>
        <begin position="97"/>
        <end position="152"/>
    </location>
</feature>
<dbReference type="InterPro" id="IPR018253">
    <property type="entry name" value="DnaJ_domain_CS"/>
</dbReference>
<dbReference type="EMBL" id="BDIP01003343">
    <property type="protein sequence ID" value="GIQ87584.1"/>
    <property type="molecule type" value="Genomic_DNA"/>
</dbReference>
<feature type="region of interest" description="Disordered" evidence="1">
    <location>
        <begin position="359"/>
        <end position="389"/>
    </location>
</feature>
<dbReference type="SMART" id="SM00271">
    <property type="entry name" value="DnaJ"/>
    <property type="match status" value="1"/>
</dbReference>
<feature type="region of interest" description="Disordered" evidence="1">
    <location>
        <begin position="319"/>
        <end position="344"/>
    </location>
</feature>
<dbReference type="PROSITE" id="PS00636">
    <property type="entry name" value="DNAJ_1"/>
    <property type="match status" value="1"/>
</dbReference>
<feature type="region of interest" description="Disordered" evidence="1">
    <location>
        <begin position="67"/>
        <end position="86"/>
    </location>
</feature>
<feature type="domain" description="J" evidence="2">
    <location>
        <begin position="163"/>
        <end position="229"/>
    </location>
</feature>
<accession>A0A9K3GKX6</accession>
<feature type="region of interest" description="Disordered" evidence="1">
    <location>
        <begin position="403"/>
        <end position="507"/>
    </location>
</feature>
<dbReference type="Proteomes" id="UP000265618">
    <property type="component" value="Unassembled WGS sequence"/>
</dbReference>
<feature type="compositionally biased region" description="Polar residues" evidence="1">
    <location>
        <begin position="478"/>
        <end position="490"/>
    </location>
</feature>
<feature type="compositionally biased region" description="Basic and acidic residues" evidence="1">
    <location>
        <begin position="279"/>
        <end position="305"/>
    </location>
</feature>
<feature type="compositionally biased region" description="Basic and acidic residues" evidence="1">
    <location>
        <begin position="243"/>
        <end position="271"/>
    </location>
</feature>
<protein>
    <recommendedName>
        <fullName evidence="2">J domain-containing protein</fullName>
    </recommendedName>
</protein>
<name>A0A9K3GKX6_9EUKA</name>
<feature type="compositionally biased region" description="Basic and acidic residues" evidence="1">
    <location>
        <begin position="328"/>
        <end position="344"/>
    </location>
</feature>
<feature type="region of interest" description="Disordered" evidence="1">
    <location>
        <begin position="1"/>
        <end position="20"/>
    </location>
</feature>